<keyword evidence="10" id="KW-1185">Reference proteome</keyword>
<evidence type="ECO:0000256" key="3">
    <source>
        <dbReference type="ARBA" id="ARBA00022737"/>
    </source>
</evidence>
<feature type="non-terminal residue" evidence="9">
    <location>
        <position position="1"/>
    </location>
</feature>
<dbReference type="EMBL" id="VWYK01088473">
    <property type="protein sequence ID" value="NXR12866.1"/>
    <property type="molecule type" value="Genomic_DNA"/>
</dbReference>
<dbReference type="InterPro" id="IPR013087">
    <property type="entry name" value="Znf_C2H2_type"/>
</dbReference>
<evidence type="ECO:0000313" key="10">
    <source>
        <dbReference type="Proteomes" id="UP000536381"/>
    </source>
</evidence>
<dbReference type="PANTHER" id="PTHR23234">
    <property type="entry name" value="ZNF44 PROTEIN"/>
    <property type="match status" value="1"/>
</dbReference>
<sequence>SFTSSCALRSHSHLHTGEKPYSCGDCGKSFAARSSLWYQCAIHTWEKLHLCSACGK</sequence>
<feature type="non-terminal residue" evidence="9">
    <location>
        <position position="56"/>
    </location>
</feature>
<dbReference type="PROSITE" id="PS50157">
    <property type="entry name" value="ZINC_FINGER_C2H2_2"/>
    <property type="match status" value="2"/>
</dbReference>
<keyword evidence="4 6" id="KW-0863">Zinc-finger</keyword>
<dbReference type="GO" id="GO:0008270">
    <property type="term" value="F:zinc ion binding"/>
    <property type="evidence" value="ECO:0007669"/>
    <property type="project" value="UniProtKB-KW"/>
</dbReference>
<dbReference type="Gene3D" id="3.30.160.60">
    <property type="entry name" value="Classic Zinc Finger"/>
    <property type="match status" value="2"/>
</dbReference>
<organism evidence="9 10">
    <name type="scientific">Semnornis frantzii</name>
    <dbReference type="NCBI Taxonomy" id="91796"/>
    <lineage>
        <taxon>Eukaryota</taxon>
        <taxon>Metazoa</taxon>
        <taxon>Chordata</taxon>
        <taxon>Craniata</taxon>
        <taxon>Vertebrata</taxon>
        <taxon>Euteleostomi</taxon>
        <taxon>Archelosauria</taxon>
        <taxon>Archosauria</taxon>
        <taxon>Dinosauria</taxon>
        <taxon>Saurischia</taxon>
        <taxon>Theropoda</taxon>
        <taxon>Coelurosauria</taxon>
        <taxon>Aves</taxon>
        <taxon>Neognathae</taxon>
        <taxon>Neoaves</taxon>
        <taxon>Telluraves</taxon>
        <taxon>Coraciimorphae</taxon>
        <taxon>Piciformes</taxon>
        <taxon>Ramphastidae</taxon>
        <taxon>Semnornis</taxon>
    </lineage>
</organism>
<dbReference type="FunFam" id="3.30.160.60:FF:001442">
    <property type="entry name" value="zinc finger protein 696"/>
    <property type="match status" value="1"/>
</dbReference>
<proteinExistence type="inferred from homology"/>
<feature type="region of interest" description="Disordered" evidence="7">
    <location>
        <begin position="1"/>
        <end position="20"/>
    </location>
</feature>
<dbReference type="PANTHER" id="PTHR23234:SF10">
    <property type="entry name" value="RIKEN CDNA 6720489N17 GENE-RELATED"/>
    <property type="match status" value="1"/>
</dbReference>
<evidence type="ECO:0000256" key="2">
    <source>
        <dbReference type="ARBA" id="ARBA00022723"/>
    </source>
</evidence>
<feature type="domain" description="C2H2-type" evidence="8">
    <location>
        <begin position="1"/>
        <end position="20"/>
    </location>
</feature>
<evidence type="ECO:0000256" key="7">
    <source>
        <dbReference type="SAM" id="MobiDB-lite"/>
    </source>
</evidence>
<dbReference type="Proteomes" id="UP000536381">
    <property type="component" value="Unassembled WGS sequence"/>
</dbReference>
<comment type="similarity">
    <text evidence="1">Belongs to the krueppel C2H2-type zinc-finger protein family.</text>
</comment>
<evidence type="ECO:0000256" key="5">
    <source>
        <dbReference type="ARBA" id="ARBA00022833"/>
    </source>
</evidence>
<keyword evidence="3" id="KW-0677">Repeat</keyword>
<protein>
    <submittedName>
        <fullName evidence="9">ZN284 protein</fullName>
    </submittedName>
</protein>
<evidence type="ECO:0000259" key="8">
    <source>
        <dbReference type="PROSITE" id="PS50157"/>
    </source>
</evidence>
<evidence type="ECO:0000256" key="4">
    <source>
        <dbReference type="ARBA" id="ARBA00022771"/>
    </source>
</evidence>
<feature type="domain" description="C2H2-type" evidence="8">
    <location>
        <begin position="21"/>
        <end position="48"/>
    </location>
</feature>
<dbReference type="InterPro" id="IPR036236">
    <property type="entry name" value="Znf_C2H2_sf"/>
</dbReference>
<dbReference type="InterPro" id="IPR050758">
    <property type="entry name" value="Znf_C2H2-type"/>
</dbReference>
<comment type="caution">
    <text evidence="9">The sequence shown here is derived from an EMBL/GenBank/DDBJ whole genome shotgun (WGS) entry which is preliminary data.</text>
</comment>
<keyword evidence="5" id="KW-0862">Zinc</keyword>
<evidence type="ECO:0000313" key="9">
    <source>
        <dbReference type="EMBL" id="NXR12866.1"/>
    </source>
</evidence>
<accession>A0A7L2IS35</accession>
<dbReference type="OrthoDB" id="6591996at2759"/>
<dbReference type="AlphaFoldDB" id="A0A7L2IS35"/>
<name>A0A7L2IS35_9PICI</name>
<dbReference type="SUPFAM" id="SSF57667">
    <property type="entry name" value="beta-beta-alpha zinc fingers"/>
    <property type="match status" value="1"/>
</dbReference>
<reference evidence="9 10" key="1">
    <citation type="submission" date="2019-09" db="EMBL/GenBank/DDBJ databases">
        <title>Bird 10,000 Genomes (B10K) Project - Family phase.</title>
        <authorList>
            <person name="Zhang G."/>
        </authorList>
    </citation>
    <scope>NUCLEOTIDE SEQUENCE [LARGE SCALE GENOMIC DNA]</scope>
    <source>
        <strain evidence="9">B10K-DU-001-42</strain>
        <tissue evidence="9">Muscle</tissue>
    </source>
</reference>
<keyword evidence="2" id="KW-0479">Metal-binding</keyword>
<gene>
    <name evidence="9" type="primary">Znf284</name>
    <name evidence="9" type="ORF">SEMFRA_R00665</name>
</gene>
<evidence type="ECO:0000256" key="1">
    <source>
        <dbReference type="ARBA" id="ARBA00006991"/>
    </source>
</evidence>
<evidence type="ECO:0000256" key="6">
    <source>
        <dbReference type="PROSITE-ProRule" id="PRU00042"/>
    </source>
</evidence>